<evidence type="ECO:0008006" key="3">
    <source>
        <dbReference type="Google" id="ProtNLM"/>
    </source>
</evidence>
<reference evidence="1 2" key="1">
    <citation type="journal article" date="2010" name="Proc. Natl. Acad. Sci. U.S.A.">
        <title>Enigmatic, ultrasmall, uncultivated Archaea.</title>
        <authorList>
            <person name="Baker B.J."/>
            <person name="Comolli L.R."/>
            <person name="Dick G.J."/>
            <person name="Hauser L.J."/>
            <person name="Hyatt D."/>
            <person name="Dill B.D."/>
            <person name="Land M.L."/>
            <person name="Verberkmoes N.C."/>
            <person name="Hettich R.L."/>
            <person name="Banfield J.F."/>
        </authorList>
    </citation>
    <scope>NUCLEOTIDE SEQUENCE [LARGE SCALE GENOMIC DNA]</scope>
</reference>
<evidence type="ECO:0000313" key="2">
    <source>
        <dbReference type="Proteomes" id="UP000009376"/>
    </source>
</evidence>
<name>D6GV97_PARA5</name>
<organism evidence="1 2">
    <name type="scientific">Candidatus Parvarchaeum acidophilus ARMAN-5</name>
    <dbReference type="NCBI Taxonomy" id="662762"/>
    <lineage>
        <taxon>Archaea</taxon>
        <taxon>Candidatus Parvarchaeota</taxon>
        <taxon>Candidatus Parvarchaeum</taxon>
    </lineage>
</organism>
<dbReference type="Pfam" id="PF03966">
    <property type="entry name" value="Trm112p"/>
    <property type="match status" value="1"/>
</dbReference>
<accession>D6GV97</accession>
<dbReference type="Proteomes" id="UP000009376">
    <property type="component" value="Unassembled WGS sequence"/>
</dbReference>
<proteinExistence type="predicted"/>
<dbReference type="InterPro" id="IPR005651">
    <property type="entry name" value="Trm112-like"/>
</dbReference>
<evidence type="ECO:0000313" key="1">
    <source>
        <dbReference type="EMBL" id="EFD92898.1"/>
    </source>
</evidence>
<sequence length="115" mass="13387">MEYNLIDMIACPVCKGDSFSVIIIDKNEDYNTGYVRAVTNNKQNEEKDIKAIKNGILLCKSCERWYPIINNVYTLLPDSYRNENNDKKFLIKYKTKIPDTIINNGKPFNIKTENE</sequence>
<dbReference type="SUPFAM" id="SSF158997">
    <property type="entry name" value="Trm112p-like"/>
    <property type="match status" value="1"/>
</dbReference>
<gene>
    <name evidence="1" type="ORF">BJBARM5_0408</name>
</gene>
<dbReference type="AlphaFoldDB" id="D6GV97"/>
<dbReference type="Gene3D" id="2.20.25.10">
    <property type="match status" value="1"/>
</dbReference>
<dbReference type="EMBL" id="GG745551">
    <property type="protein sequence ID" value="EFD92898.1"/>
    <property type="molecule type" value="Genomic_DNA"/>
</dbReference>
<protein>
    <recommendedName>
        <fullName evidence="3">Trm112 family protein</fullName>
    </recommendedName>
</protein>